<evidence type="ECO:0000256" key="5">
    <source>
        <dbReference type="SAM" id="Phobius"/>
    </source>
</evidence>
<feature type="transmembrane region" description="Helical" evidence="5">
    <location>
        <begin position="82"/>
        <end position="102"/>
    </location>
</feature>
<feature type="transmembrane region" description="Helical" evidence="5">
    <location>
        <begin position="412"/>
        <end position="430"/>
    </location>
</feature>
<protein>
    <recommendedName>
        <fullName evidence="6">Major facilitator superfamily (MFS) profile domain-containing protein</fullName>
    </recommendedName>
</protein>
<dbReference type="InterPro" id="IPR005828">
    <property type="entry name" value="MFS_sugar_transport-like"/>
</dbReference>
<feature type="transmembrane region" description="Helical" evidence="5">
    <location>
        <begin position="109"/>
        <end position="125"/>
    </location>
</feature>
<evidence type="ECO:0000256" key="2">
    <source>
        <dbReference type="ARBA" id="ARBA00022692"/>
    </source>
</evidence>
<sequence>MLPIVRFFETRDQRKKFSENLVNKQEVVISGYNLKNFYRKMVNRRILLPVMSGNILMIVSGAFTVWPVIYFDKVFHSRYFRMFFIFELIGQIIGSIIFSLLAELIGRRYSLLLMTFPAIISVIISEFFYGIIFLFCIARICSGMIVGGSFAVLPIYVAEISETNSKGGFISSMFIFYHIGEIFILLLTDITYDYFASTVLVSLFIIVLAIAYCITFALIAPESPYYYLKKERHNVAKIVLNKLRAQNINTDIELIEMQGQVNENGQNAQEYERIMVCVRGPGWVKSGIMMFGILVSQIVISIGVVATIFSLYYYIHGRLNASLIRGVAAVLTCCISTALVDKIGRKLLLMISYVVIAVSAATIIILSLMPIENAYVFLLPTVILIGSQCFLLILQTILLAELFPLKIKMISSASFTALWFGSQIVTQLLIDISELFKFFPVVLISVAMLPIVRFFYLETKGKSLQRIQSILNKK</sequence>
<keyword evidence="3 5" id="KW-1133">Transmembrane helix</keyword>
<keyword evidence="4 5" id="KW-0472">Membrane</keyword>
<dbReference type="AlphaFoldDB" id="A0A9P0G9Y9"/>
<feature type="transmembrane region" description="Helical" evidence="5">
    <location>
        <begin position="131"/>
        <end position="157"/>
    </location>
</feature>
<evidence type="ECO:0000313" key="8">
    <source>
        <dbReference type="Proteomes" id="UP001153636"/>
    </source>
</evidence>
<dbReference type="Pfam" id="PF00083">
    <property type="entry name" value="Sugar_tr"/>
    <property type="match status" value="1"/>
</dbReference>
<dbReference type="PANTHER" id="PTHR48021:SF47">
    <property type="entry name" value="GH17672P"/>
    <property type="match status" value="1"/>
</dbReference>
<comment type="subcellular location">
    <subcellularLocation>
        <location evidence="1">Membrane</location>
        <topology evidence="1">Multi-pass membrane protein</topology>
    </subcellularLocation>
</comment>
<dbReference type="SUPFAM" id="SSF103473">
    <property type="entry name" value="MFS general substrate transporter"/>
    <property type="match status" value="1"/>
</dbReference>
<dbReference type="Gene3D" id="1.20.1250.20">
    <property type="entry name" value="MFS general substrate transporter like domains"/>
    <property type="match status" value="1"/>
</dbReference>
<gene>
    <name evidence="7" type="ORF">PSYICH_LOCUS3179</name>
</gene>
<feature type="transmembrane region" description="Helical" evidence="5">
    <location>
        <begin position="321"/>
        <end position="340"/>
    </location>
</feature>
<dbReference type="InterPro" id="IPR020846">
    <property type="entry name" value="MFS_dom"/>
</dbReference>
<accession>A0A9P0G9Y9</accession>
<dbReference type="OrthoDB" id="6783582at2759"/>
<name>A0A9P0G9Y9_9CUCU</name>
<feature type="transmembrane region" description="Helical" evidence="5">
    <location>
        <begin position="347"/>
        <end position="369"/>
    </location>
</feature>
<feature type="transmembrane region" description="Helical" evidence="5">
    <location>
        <begin position="436"/>
        <end position="456"/>
    </location>
</feature>
<dbReference type="InterPro" id="IPR036259">
    <property type="entry name" value="MFS_trans_sf"/>
</dbReference>
<reference evidence="7" key="1">
    <citation type="submission" date="2022-01" db="EMBL/GenBank/DDBJ databases">
        <authorList>
            <person name="King R."/>
        </authorList>
    </citation>
    <scope>NUCLEOTIDE SEQUENCE</scope>
</reference>
<feature type="transmembrane region" description="Helical" evidence="5">
    <location>
        <begin position="375"/>
        <end position="400"/>
    </location>
</feature>
<feature type="transmembrane region" description="Helical" evidence="5">
    <location>
        <begin position="46"/>
        <end position="70"/>
    </location>
</feature>
<dbReference type="Proteomes" id="UP001153636">
    <property type="component" value="Chromosome 12"/>
</dbReference>
<feature type="transmembrane region" description="Helical" evidence="5">
    <location>
        <begin position="194"/>
        <end position="220"/>
    </location>
</feature>
<evidence type="ECO:0000313" key="7">
    <source>
        <dbReference type="EMBL" id="CAH1102007.1"/>
    </source>
</evidence>
<evidence type="ECO:0000256" key="3">
    <source>
        <dbReference type="ARBA" id="ARBA00022989"/>
    </source>
</evidence>
<dbReference type="InterPro" id="IPR050549">
    <property type="entry name" value="MFS_Trehalose_Transporter"/>
</dbReference>
<keyword evidence="2 5" id="KW-0812">Transmembrane</keyword>
<feature type="transmembrane region" description="Helical" evidence="5">
    <location>
        <begin position="288"/>
        <end position="315"/>
    </location>
</feature>
<evidence type="ECO:0000256" key="4">
    <source>
        <dbReference type="ARBA" id="ARBA00023136"/>
    </source>
</evidence>
<feature type="transmembrane region" description="Helical" evidence="5">
    <location>
        <begin position="169"/>
        <end position="188"/>
    </location>
</feature>
<dbReference type="PROSITE" id="PS50850">
    <property type="entry name" value="MFS"/>
    <property type="match status" value="1"/>
</dbReference>
<evidence type="ECO:0000259" key="6">
    <source>
        <dbReference type="PROSITE" id="PS50850"/>
    </source>
</evidence>
<organism evidence="7 8">
    <name type="scientific">Psylliodes chrysocephalus</name>
    <dbReference type="NCBI Taxonomy" id="3402493"/>
    <lineage>
        <taxon>Eukaryota</taxon>
        <taxon>Metazoa</taxon>
        <taxon>Ecdysozoa</taxon>
        <taxon>Arthropoda</taxon>
        <taxon>Hexapoda</taxon>
        <taxon>Insecta</taxon>
        <taxon>Pterygota</taxon>
        <taxon>Neoptera</taxon>
        <taxon>Endopterygota</taxon>
        <taxon>Coleoptera</taxon>
        <taxon>Polyphaga</taxon>
        <taxon>Cucujiformia</taxon>
        <taxon>Chrysomeloidea</taxon>
        <taxon>Chrysomelidae</taxon>
        <taxon>Galerucinae</taxon>
        <taxon>Alticini</taxon>
        <taxon>Psylliodes</taxon>
    </lineage>
</organism>
<keyword evidence="8" id="KW-1185">Reference proteome</keyword>
<dbReference type="EMBL" id="OV651824">
    <property type="protein sequence ID" value="CAH1102007.1"/>
    <property type="molecule type" value="Genomic_DNA"/>
</dbReference>
<feature type="domain" description="Major facilitator superfamily (MFS) profile" evidence="6">
    <location>
        <begin position="41"/>
        <end position="460"/>
    </location>
</feature>
<dbReference type="GO" id="GO:0016020">
    <property type="term" value="C:membrane"/>
    <property type="evidence" value="ECO:0007669"/>
    <property type="project" value="UniProtKB-SubCell"/>
</dbReference>
<dbReference type="PANTHER" id="PTHR48021">
    <property type="match status" value="1"/>
</dbReference>
<dbReference type="GO" id="GO:0022857">
    <property type="term" value="F:transmembrane transporter activity"/>
    <property type="evidence" value="ECO:0007669"/>
    <property type="project" value="InterPro"/>
</dbReference>
<proteinExistence type="predicted"/>
<evidence type="ECO:0000256" key="1">
    <source>
        <dbReference type="ARBA" id="ARBA00004141"/>
    </source>
</evidence>